<sequence length="67" mass="7739">MNYKEWIEQEDLDTAKVLLTNGKCYASAFHSQQAVDKSSKSLVIYLWKRSCKTHLLIEKEGLNPFSC</sequence>
<accession>A0A6A9QEX1</accession>
<dbReference type="Proteomes" id="UP000440125">
    <property type="component" value="Unassembled WGS sequence"/>
</dbReference>
<name>A0A6A9QEX1_ACIIN</name>
<evidence type="ECO:0000259" key="1">
    <source>
        <dbReference type="Pfam" id="PF05168"/>
    </source>
</evidence>
<evidence type="ECO:0000313" key="2">
    <source>
        <dbReference type="EMBL" id="MUM65842.1"/>
    </source>
</evidence>
<protein>
    <submittedName>
        <fullName evidence="2">HEPN domain-containing protein</fullName>
    </submittedName>
</protein>
<dbReference type="Gene3D" id="1.20.120.330">
    <property type="entry name" value="Nucleotidyltransferases domain 2"/>
    <property type="match status" value="1"/>
</dbReference>
<dbReference type="RefSeq" id="WP_155864246.1">
    <property type="nucleotide sequence ID" value="NZ_WFIY01000004.1"/>
</dbReference>
<dbReference type="InterPro" id="IPR007842">
    <property type="entry name" value="HEPN_dom"/>
</dbReference>
<evidence type="ECO:0000313" key="3">
    <source>
        <dbReference type="Proteomes" id="UP000440125"/>
    </source>
</evidence>
<gene>
    <name evidence="2" type="ORF">D1867_11480</name>
</gene>
<proteinExistence type="predicted"/>
<organism evidence="2 3">
    <name type="scientific">Acidianus infernus</name>
    <dbReference type="NCBI Taxonomy" id="12915"/>
    <lineage>
        <taxon>Archaea</taxon>
        <taxon>Thermoproteota</taxon>
        <taxon>Thermoprotei</taxon>
        <taxon>Sulfolobales</taxon>
        <taxon>Sulfolobaceae</taxon>
        <taxon>Acidianus</taxon>
    </lineage>
</organism>
<reference evidence="2 3" key="1">
    <citation type="submission" date="2019-10" db="EMBL/GenBank/DDBJ databases">
        <title>Genome Sequences from Six Type Strain Members of the Archaeal Family Sulfolobaceae: Acidianus ambivalens, Acidianus infernus, Metallosphaera prunae, Stygiolobus azoricus, Sulfolobus metallicus, and Sulfurisphaera ohwakuensis.</title>
        <authorList>
            <person name="Counts J.A."/>
            <person name="Kelly R.M."/>
        </authorList>
    </citation>
    <scope>NUCLEOTIDE SEQUENCE [LARGE SCALE GENOMIC DNA]</scope>
    <source>
        <strain evidence="2 3">DSM 3191</strain>
    </source>
</reference>
<dbReference type="SUPFAM" id="SSF81593">
    <property type="entry name" value="Nucleotidyltransferase substrate binding subunit/domain"/>
    <property type="match status" value="1"/>
</dbReference>
<comment type="caution">
    <text evidence="2">The sequence shown here is derived from an EMBL/GenBank/DDBJ whole genome shotgun (WGS) entry which is preliminary data.</text>
</comment>
<dbReference type="OrthoDB" id="359241at2157"/>
<dbReference type="Pfam" id="PF05168">
    <property type="entry name" value="HEPN"/>
    <property type="match status" value="1"/>
</dbReference>
<feature type="domain" description="HEPN" evidence="1">
    <location>
        <begin position="4"/>
        <end position="57"/>
    </location>
</feature>
<dbReference type="AlphaFoldDB" id="A0A6A9QEX1"/>
<keyword evidence="3" id="KW-1185">Reference proteome</keyword>
<dbReference type="EMBL" id="WFIY01000004">
    <property type="protein sequence ID" value="MUM65842.1"/>
    <property type="molecule type" value="Genomic_DNA"/>
</dbReference>